<reference evidence="1" key="1">
    <citation type="journal article" date="2023" name="G3 (Bethesda)">
        <title>A reference genome for the long-term kleptoplast-retaining sea slug Elysia crispata morphotype clarki.</title>
        <authorList>
            <person name="Eastman K.E."/>
            <person name="Pendleton A.L."/>
            <person name="Shaikh M.A."/>
            <person name="Suttiyut T."/>
            <person name="Ogas R."/>
            <person name="Tomko P."/>
            <person name="Gavelis G."/>
            <person name="Widhalm J.R."/>
            <person name="Wisecaver J.H."/>
        </authorList>
    </citation>
    <scope>NUCLEOTIDE SEQUENCE</scope>
    <source>
        <strain evidence="1">ECLA1</strain>
    </source>
</reference>
<accession>A0AAE1DZF1</accession>
<dbReference type="EMBL" id="JAWDGP010001819">
    <property type="protein sequence ID" value="KAK3787965.1"/>
    <property type="molecule type" value="Genomic_DNA"/>
</dbReference>
<gene>
    <name evidence="1" type="ORF">RRG08_064777</name>
</gene>
<evidence type="ECO:0000313" key="1">
    <source>
        <dbReference type="EMBL" id="KAK3787965.1"/>
    </source>
</evidence>
<keyword evidence="2" id="KW-1185">Reference proteome</keyword>
<name>A0AAE1DZF1_9GAST</name>
<evidence type="ECO:0000313" key="2">
    <source>
        <dbReference type="Proteomes" id="UP001283361"/>
    </source>
</evidence>
<dbReference type="Proteomes" id="UP001283361">
    <property type="component" value="Unassembled WGS sequence"/>
</dbReference>
<sequence>MGENSGISPNNNDLKFETFQATYTLHIYRDKDQTLWSHHVDLISLHAGICSILYHSTILSMLGFAAYSTIPRFSPCWDLQHTLPFHDSLHAGICSMLCHSRFSPCTGSSILYHSVTLHAGIHSILTIHDSLHAGICSILYPFHEFSPCYWDLQHTLPFHDSLHAEICSILYHSTILSMLGFAAYSTIPRFSPCWDLQHTLPFHDSLHAEICSILYHSTILSMPGLLSTIHDSLHAASCSILYPFHDSLHAEICSILYHSDSLHAGCMPLPFHDSLHVGFAAYSAFHDSLHAGICSILYHSTILSMLGFAAYSTIPRFSPCWDL</sequence>
<comment type="caution">
    <text evidence="1">The sequence shown here is derived from an EMBL/GenBank/DDBJ whole genome shotgun (WGS) entry which is preliminary data.</text>
</comment>
<organism evidence="1 2">
    <name type="scientific">Elysia crispata</name>
    <name type="common">lettuce slug</name>
    <dbReference type="NCBI Taxonomy" id="231223"/>
    <lineage>
        <taxon>Eukaryota</taxon>
        <taxon>Metazoa</taxon>
        <taxon>Spiralia</taxon>
        <taxon>Lophotrochozoa</taxon>
        <taxon>Mollusca</taxon>
        <taxon>Gastropoda</taxon>
        <taxon>Heterobranchia</taxon>
        <taxon>Euthyneura</taxon>
        <taxon>Panpulmonata</taxon>
        <taxon>Sacoglossa</taxon>
        <taxon>Placobranchoidea</taxon>
        <taxon>Plakobranchidae</taxon>
        <taxon>Elysia</taxon>
    </lineage>
</organism>
<proteinExistence type="predicted"/>
<protein>
    <submittedName>
        <fullName evidence="1">Uncharacterized protein</fullName>
    </submittedName>
</protein>
<dbReference type="AlphaFoldDB" id="A0AAE1DZF1"/>